<dbReference type="OrthoDB" id="8480513at2"/>
<reference evidence="2" key="1">
    <citation type="submission" date="2015-11" db="EMBL/GenBank/DDBJ databases">
        <authorList>
            <consortium name="Cross-ministerial Strategic Innovation Promotion Program (SIP) consortium"/>
            <person name="Tomihama T."/>
            <person name="Ikenaga M."/>
            <person name="Sakai M."/>
            <person name="Okubo T."/>
            <person name="Ikeda S."/>
        </authorList>
    </citation>
    <scope>NUCLEOTIDE SEQUENCE [LARGE SCALE GENOMIC DNA]</scope>
    <source>
        <strain evidence="2">S58</strain>
    </source>
</reference>
<protein>
    <submittedName>
        <fullName evidence="1">Uncharacterized protein</fullName>
    </submittedName>
</protein>
<accession>A0A100JTR1</accession>
<dbReference type="PANTHER" id="PTHR42831:SF1">
    <property type="entry name" value="FE-S PROTEIN MATURATION AUXILIARY FACTOR YITW"/>
    <property type="match status" value="1"/>
</dbReference>
<dbReference type="SUPFAM" id="SSF117916">
    <property type="entry name" value="Fe-S cluster assembly (FSCA) domain-like"/>
    <property type="match status" value="1"/>
</dbReference>
<comment type="caution">
    <text evidence="1">The sequence shown here is derived from an EMBL/GenBank/DDBJ whole genome shotgun (WGS) entry which is preliminary data.</text>
</comment>
<dbReference type="InterPro" id="IPR034904">
    <property type="entry name" value="FSCA_dom_sf"/>
</dbReference>
<dbReference type="RefSeq" id="WP_059082871.1">
    <property type="nucleotide sequence ID" value="NZ_BCMM01000031.1"/>
</dbReference>
<reference evidence="2" key="3">
    <citation type="submission" date="2016-02" db="EMBL/GenBank/DDBJ databases">
        <title>Draft genome of pathogenic Streptomyces sp. in Japan.</title>
        <authorList>
            <person name="Tomihama T."/>
            <person name="Ikenaga M."/>
            <person name="Sakai M."/>
            <person name="Okubo T."/>
            <person name="Ikeda S."/>
        </authorList>
    </citation>
    <scope>NUCLEOTIDE SEQUENCE [LARGE SCALE GENOMIC DNA]</scope>
    <source>
        <strain evidence="2">S58</strain>
    </source>
</reference>
<organism evidence="1 2">
    <name type="scientific">Streptomyces scabiei</name>
    <dbReference type="NCBI Taxonomy" id="1930"/>
    <lineage>
        <taxon>Bacteria</taxon>
        <taxon>Bacillati</taxon>
        <taxon>Actinomycetota</taxon>
        <taxon>Actinomycetes</taxon>
        <taxon>Kitasatosporales</taxon>
        <taxon>Streptomycetaceae</taxon>
        <taxon>Streptomyces</taxon>
    </lineage>
</organism>
<dbReference type="InterPro" id="IPR052339">
    <property type="entry name" value="Fe-S_Maturation_MIP18"/>
</dbReference>
<reference evidence="1 2" key="2">
    <citation type="journal article" date="2016" name="Genome Announc.">
        <title>Draft Genome Sequences of Streptomyces scabiei S58, Streptomyces turgidiscabies T45, and Streptomyces acidiscabies a10, the Pathogens of Potato Common Scab, Isolated in Japan.</title>
        <authorList>
            <person name="Tomihama T."/>
            <person name="Nishi Y."/>
            <person name="Sakai M."/>
            <person name="Ikenaga M."/>
            <person name="Okubo T."/>
            <person name="Ikeda S."/>
        </authorList>
    </citation>
    <scope>NUCLEOTIDE SEQUENCE [LARGE SCALE GENOMIC DNA]</scope>
    <source>
        <strain evidence="1 2">S58</strain>
    </source>
</reference>
<dbReference type="Proteomes" id="UP000067448">
    <property type="component" value="Unassembled WGS sequence"/>
</dbReference>
<dbReference type="Gene3D" id="3.30.300.130">
    <property type="entry name" value="Fe-S cluster assembly (FSCA)"/>
    <property type="match status" value="1"/>
</dbReference>
<sequence length="132" mass="14099">MTVTESQVRATLNAILDPCSITAGVPAGLDDMGLVGDVRVQDDGAGGQRITVAVGVTEPSCVLIGSFATEAQVRLTALPGVSAVDVRLADDFDWTPDRLAPHYRKRLDEHRAHKRRALPLLVMTRTGPAVDQ</sequence>
<dbReference type="EMBL" id="BCMM01000031">
    <property type="protein sequence ID" value="GAQ65515.1"/>
    <property type="molecule type" value="Genomic_DNA"/>
</dbReference>
<name>A0A100JTR1_STRSC</name>
<dbReference type="AlphaFoldDB" id="A0A100JTR1"/>
<dbReference type="PANTHER" id="PTHR42831">
    <property type="entry name" value="FE-S PROTEIN MATURATION AUXILIARY FACTOR YITW"/>
    <property type="match status" value="1"/>
</dbReference>
<evidence type="ECO:0000313" key="1">
    <source>
        <dbReference type="EMBL" id="GAQ65515.1"/>
    </source>
</evidence>
<gene>
    <name evidence="1" type="ORF">SsS58_05924</name>
</gene>
<proteinExistence type="predicted"/>
<evidence type="ECO:0000313" key="2">
    <source>
        <dbReference type="Proteomes" id="UP000067448"/>
    </source>
</evidence>